<keyword evidence="3" id="KW-0411">Iron-sulfur</keyword>
<evidence type="ECO:0000259" key="5">
    <source>
        <dbReference type="PROSITE" id="PS51379"/>
    </source>
</evidence>
<dbReference type="RefSeq" id="WP_251937786.1">
    <property type="nucleotide sequence ID" value="NZ_CP098747.1"/>
</dbReference>
<name>A0ABY4WD18_9PROT</name>
<dbReference type="Gene3D" id="3.30.70.20">
    <property type="match status" value="1"/>
</dbReference>
<dbReference type="InterPro" id="IPR017900">
    <property type="entry name" value="4Fe4S_Fe_S_CS"/>
</dbReference>
<dbReference type="PROSITE" id="PS00198">
    <property type="entry name" value="4FE4S_FER_1"/>
    <property type="match status" value="1"/>
</dbReference>
<evidence type="ECO:0000256" key="3">
    <source>
        <dbReference type="ARBA" id="ARBA00023014"/>
    </source>
</evidence>
<keyword evidence="1" id="KW-0479">Metal-binding</keyword>
<accession>A0ABY4WD18</accession>
<dbReference type="PROSITE" id="PS51379">
    <property type="entry name" value="4FE4S_FER_2"/>
    <property type="match status" value="1"/>
</dbReference>
<dbReference type="Proteomes" id="UP001056291">
    <property type="component" value="Chromosome"/>
</dbReference>
<sequence>MFLFPRSKNRPFHFGPFPLETLKRNSMVYGQEAKRPAVLLSGPDEEQTGLGGVSSAYQRLFSQFKEGTAAPKTAPLPMDLGPRAADLKGAAYFLDASMAGICEIPASAWTHPPEGAAHQHALVILLEHARLPEQSNLAFSWIGKSAASLHHLRITEIAASIAGHVRNMGFDARVHVAGDPGIDIEKLSVLAGLTVRTGDVVSAPFIGRDFSLAVISMNYAVAVDTPLHASSLKANDLQYWWGKNGAQSGRERRRRNKRASHLSRYPMETVKRVDRPTTLILDDEVPRVPKRAEFFQRALFGDLGAKAQKERGRFAFKTPLSVSLLDLIRALVPRQDGPVASNKAVDVGNPAENTKAIKSLSYYLGADLTGICEIPNYAWYSHRADGSEITPVHKYAIVMLIDQGYETMEGASGDDWMSGAQSMRGYLRGAEIAGLMGQMLRKKGISSRAQTNADSEVLQIPLILWAGLGELSRIGELVLNPFVGPRFKSVVLTTDLPLIADKPIDFGLQTFCGSCMKCARECPCDAIPFGDKVMFNGYEIWKPDVERCTRYRVTNPKGSACGRCMKTCPINKVVDADGAYLTRVASWMGINAMALKPLMVPIATWLDDKLGNGMRNPVKKWWFDHEIIDGISVDPPKGTNQRDIDPDRQVDAAKQKMAYYPANVMPAPDQQDLKPIDRKAAVKAGQLLERPSEALLRHQSGGAPPRHYQATKPSGDDTGVSEALDSPYK</sequence>
<proteinExistence type="predicted"/>
<evidence type="ECO:0000313" key="6">
    <source>
        <dbReference type="EMBL" id="USG63154.1"/>
    </source>
</evidence>
<evidence type="ECO:0000256" key="1">
    <source>
        <dbReference type="ARBA" id="ARBA00022723"/>
    </source>
</evidence>
<keyword evidence="7" id="KW-1185">Reference proteome</keyword>
<evidence type="ECO:0000256" key="4">
    <source>
        <dbReference type="SAM" id="MobiDB-lite"/>
    </source>
</evidence>
<feature type="region of interest" description="Disordered" evidence="4">
    <location>
        <begin position="687"/>
        <end position="729"/>
    </location>
</feature>
<reference evidence="6" key="1">
    <citation type="submission" date="2022-06" db="EMBL/GenBank/DDBJ databases">
        <title>Sneathiella actinostolidae sp. nov., isolated from a sea anemonein the Western Pacific Ocean.</title>
        <authorList>
            <person name="Wei M.J."/>
        </authorList>
    </citation>
    <scope>NUCLEOTIDE SEQUENCE</scope>
    <source>
        <strain evidence="6">PHK-P5</strain>
    </source>
</reference>
<evidence type="ECO:0000313" key="7">
    <source>
        <dbReference type="Proteomes" id="UP001056291"/>
    </source>
</evidence>
<protein>
    <recommendedName>
        <fullName evidence="5">4Fe-4S ferredoxin-type domain-containing protein</fullName>
    </recommendedName>
</protein>
<dbReference type="EMBL" id="CP098747">
    <property type="protein sequence ID" value="USG63154.1"/>
    <property type="molecule type" value="Genomic_DNA"/>
</dbReference>
<dbReference type="PANTHER" id="PTHR42827">
    <property type="entry name" value="IRON-SULFUR CLUSTER-BINDING PROTEIN-RELATED"/>
    <property type="match status" value="1"/>
</dbReference>
<dbReference type="SUPFAM" id="SSF54862">
    <property type="entry name" value="4Fe-4S ferredoxins"/>
    <property type="match status" value="1"/>
</dbReference>
<keyword evidence="2" id="KW-0408">Iron</keyword>
<gene>
    <name evidence="6" type="ORF">NBZ79_09215</name>
</gene>
<organism evidence="6 7">
    <name type="scientific">Sneathiella marina</name>
    <dbReference type="NCBI Taxonomy" id="2950108"/>
    <lineage>
        <taxon>Bacteria</taxon>
        <taxon>Pseudomonadati</taxon>
        <taxon>Pseudomonadota</taxon>
        <taxon>Alphaproteobacteria</taxon>
        <taxon>Sneathiellales</taxon>
        <taxon>Sneathiellaceae</taxon>
        <taxon>Sneathiella</taxon>
    </lineage>
</organism>
<evidence type="ECO:0000256" key="2">
    <source>
        <dbReference type="ARBA" id="ARBA00023004"/>
    </source>
</evidence>
<dbReference type="InterPro" id="IPR017896">
    <property type="entry name" value="4Fe4S_Fe-S-bd"/>
</dbReference>
<dbReference type="PANTHER" id="PTHR42827:SF1">
    <property type="entry name" value="IRON-SULFUR CLUSTER-BINDING PROTEIN"/>
    <property type="match status" value="1"/>
</dbReference>
<feature type="domain" description="4Fe-4S ferredoxin-type" evidence="5">
    <location>
        <begin position="502"/>
        <end position="532"/>
    </location>
</feature>